<dbReference type="AlphaFoldDB" id="A0A4W5LE88"/>
<dbReference type="PROSITE" id="PS51393">
    <property type="entry name" value="LIPOXYGENASE_3"/>
    <property type="match status" value="1"/>
</dbReference>
<dbReference type="PANTHER" id="PTHR11771">
    <property type="entry name" value="LIPOXYGENASE"/>
    <property type="match status" value="1"/>
</dbReference>
<dbReference type="InterPro" id="IPR000907">
    <property type="entry name" value="LipOase"/>
</dbReference>
<evidence type="ECO:0000313" key="11">
    <source>
        <dbReference type="Proteomes" id="UP000314982"/>
    </source>
</evidence>
<evidence type="ECO:0000256" key="1">
    <source>
        <dbReference type="ARBA" id="ARBA00009419"/>
    </source>
</evidence>
<comment type="cofactor">
    <cofactor evidence="6">
        <name>Fe cation</name>
        <dbReference type="ChEBI" id="CHEBI:24875"/>
    </cofactor>
    <text evidence="6">Binds 1 Fe cation per subunit.</text>
</comment>
<dbReference type="InterPro" id="IPR001885">
    <property type="entry name" value="LipOase_mml"/>
</dbReference>
<dbReference type="InterPro" id="IPR020833">
    <property type="entry name" value="LipOase_Fe_BS"/>
</dbReference>
<keyword evidence="8" id="KW-0812">Transmembrane</keyword>
<reference evidence="10" key="3">
    <citation type="submission" date="2025-09" db="UniProtKB">
        <authorList>
            <consortium name="Ensembl"/>
        </authorList>
    </citation>
    <scope>IDENTIFICATION</scope>
</reference>
<dbReference type="GO" id="GO:0005506">
    <property type="term" value="F:iron ion binding"/>
    <property type="evidence" value="ECO:0007669"/>
    <property type="project" value="InterPro"/>
</dbReference>
<keyword evidence="4 7" id="KW-0560">Oxidoreductase</keyword>
<dbReference type="InterPro" id="IPR036226">
    <property type="entry name" value="LipOase_C_sf"/>
</dbReference>
<evidence type="ECO:0000256" key="5">
    <source>
        <dbReference type="ARBA" id="ARBA00023004"/>
    </source>
</evidence>
<evidence type="ECO:0000313" key="10">
    <source>
        <dbReference type="Ensembl" id="ENSHHUP00000024173.1"/>
    </source>
</evidence>
<dbReference type="Gene3D" id="3.10.450.60">
    <property type="match status" value="1"/>
</dbReference>
<evidence type="ECO:0000256" key="3">
    <source>
        <dbReference type="ARBA" id="ARBA00022964"/>
    </source>
</evidence>
<evidence type="ECO:0000259" key="9">
    <source>
        <dbReference type="PROSITE" id="PS51393"/>
    </source>
</evidence>
<feature type="transmembrane region" description="Helical" evidence="8">
    <location>
        <begin position="389"/>
        <end position="412"/>
    </location>
</feature>
<dbReference type="GO" id="GO:0016702">
    <property type="term" value="F:oxidoreductase activity, acting on single donors with incorporation of molecular oxygen, incorporation of two atoms of oxygen"/>
    <property type="evidence" value="ECO:0007669"/>
    <property type="project" value="InterPro"/>
</dbReference>
<dbReference type="PRINTS" id="PR00087">
    <property type="entry name" value="LIPOXYGENASE"/>
</dbReference>
<keyword evidence="8" id="KW-1133">Transmembrane helix</keyword>
<dbReference type="Ensembl" id="ENSHHUT00000025080.1">
    <property type="protein sequence ID" value="ENSHHUP00000024173.1"/>
    <property type="gene ID" value="ENSHHUG00000015029.1"/>
</dbReference>
<keyword evidence="11" id="KW-1185">Reference proteome</keyword>
<dbReference type="InterPro" id="IPR013819">
    <property type="entry name" value="LipOase_C"/>
</dbReference>
<evidence type="ECO:0000256" key="4">
    <source>
        <dbReference type="ARBA" id="ARBA00023002"/>
    </source>
</evidence>
<dbReference type="SUPFAM" id="SSF48484">
    <property type="entry name" value="Lipoxigenase"/>
    <property type="match status" value="1"/>
</dbReference>
<feature type="binding site" evidence="6">
    <location>
        <position position="401"/>
    </location>
    <ligand>
        <name>Fe cation</name>
        <dbReference type="ChEBI" id="CHEBI:24875"/>
        <note>catalytic</note>
    </ligand>
</feature>
<organism evidence="10 11">
    <name type="scientific">Hucho hucho</name>
    <name type="common">huchen</name>
    <dbReference type="NCBI Taxonomy" id="62062"/>
    <lineage>
        <taxon>Eukaryota</taxon>
        <taxon>Metazoa</taxon>
        <taxon>Chordata</taxon>
        <taxon>Craniata</taxon>
        <taxon>Vertebrata</taxon>
        <taxon>Euteleostomi</taxon>
        <taxon>Actinopterygii</taxon>
        <taxon>Neopterygii</taxon>
        <taxon>Teleostei</taxon>
        <taxon>Protacanthopterygii</taxon>
        <taxon>Salmoniformes</taxon>
        <taxon>Salmonidae</taxon>
        <taxon>Salmoninae</taxon>
        <taxon>Hucho</taxon>
    </lineage>
</organism>
<keyword evidence="3 7" id="KW-0223">Dioxygenase</keyword>
<dbReference type="Gene3D" id="1.20.245.10">
    <property type="entry name" value="Lipoxygenase-1, Domain 5"/>
    <property type="match status" value="1"/>
</dbReference>
<reference evidence="11" key="1">
    <citation type="submission" date="2018-06" db="EMBL/GenBank/DDBJ databases">
        <title>Genome assembly of Danube salmon.</title>
        <authorList>
            <person name="Macqueen D.J."/>
            <person name="Gundappa M.K."/>
        </authorList>
    </citation>
    <scope>NUCLEOTIDE SEQUENCE [LARGE SCALE GENOMIC DNA]</scope>
</reference>
<accession>A0A4W5LE88</accession>
<reference evidence="10" key="2">
    <citation type="submission" date="2025-08" db="UniProtKB">
        <authorList>
            <consortium name="Ensembl"/>
        </authorList>
    </citation>
    <scope>IDENTIFICATION</scope>
</reference>
<keyword evidence="2 6" id="KW-0479">Metal-binding</keyword>
<keyword evidence="5 6" id="KW-0408">Iron</keyword>
<feature type="binding site" evidence="6">
    <location>
        <position position="226"/>
    </location>
    <ligand>
        <name>Fe cation</name>
        <dbReference type="ChEBI" id="CHEBI:24875"/>
        <note>catalytic</note>
    </ligand>
</feature>
<dbReference type="Proteomes" id="UP000314982">
    <property type="component" value="Unassembled WGS sequence"/>
</dbReference>
<evidence type="ECO:0000256" key="7">
    <source>
        <dbReference type="RuleBase" id="RU003974"/>
    </source>
</evidence>
<evidence type="ECO:0000256" key="2">
    <source>
        <dbReference type="ARBA" id="ARBA00022723"/>
    </source>
</evidence>
<evidence type="ECO:0000256" key="8">
    <source>
        <dbReference type="SAM" id="Phobius"/>
    </source>
</evidence>
<comment type="similarity">
    <text evidence="1 7">Belongs to the lipoxygenase family.</text>
</comment>
<proteinExistence type="inferred from homology"/>
<dbReference type="GO" id="GO:0034440">
    <property type="term" value="P:lipid oxidation"/>
    <property type="evidence" value="ECO:0007669"/>
    <property type="project" value="InterPro"/>
</dbReference>
<dbReference type="PRINTS" id="PR00467">
    <property type="entry name" value="MAMLPOXGNASE"/>
</dbReference>
<dbReference type="GeneTree" id="ENSGT00940000156796"/>
<keyword evidence="8" id="KW-0472">Membrane</keyword>
<dbReference type="PROSITE" id="PS00711">
    <property type="entry name" value="LIPOXYGENASE_1"/>
    <property type="match status" value="1"/>
</dbReference>
<name>A0A4W5LE88_9TELE</name>
<protein>
    <recommendedName>
        <fullName evidence="9">Lipoxygenase domain-containing protein</fullName>
    </recommendedName>
</protein>
<evidence type="ECO:0000256" key="6">
    <source>
        <dbReference type="PIRSR" id="PIRSR601885-1"/>
    </source>
</evidence>
<sequence>LFHQGLGVQVHSSRGVSWSTGFQNSFAYCKTVTFCSSQSTPEVYPLVCILHVCLCSCESSQFHFTHDLHEHHFFLEYVEKNWKEDTFFGYQLLNGLNPMMIHRCSKLPENFPVTEDMVKASLFGKNLEAEIQKGNIFLVDYKRLHGVTANVIHGKQHFLAAPLCLLYMTPEDKLIPIAIQLKQDPGEDNPIFLPTDSEYDWLLAKIFVRNADFAEHELNFHLLRTHLLAEVFAMSTLRNLPMVHPIYKLLISHFRYTLQINTLARQALISKNGVITKNASVGGPGMMEFLKKAVASLTYSSLCMPEDIIARGLESIPNFFYREDGLKLWDIVHRFVQKVIGHYYTCDSDVQEDYELQNWIKEIFFHGFLAETGTGIPQSFSLMTELVKFLTMVIFTVSVQHAAFAGFLFNYIGKSKPPPTTKGQCTESTMLKTFPDINTTVNGMAAVYLLSTQSTDYVALGNGYQDHFSERTPLELIHKNQDVMKKYNFEIQGRNVSLPLSYTYLNPNNVENSVAL</sequence>
<dbReference type="Pfam" id="PF00305">
    <property type="entry name" value="Lipoxygenase"/>
    <property type="match status" value="1"/>
</dbReference>
<feature type="binding site" evidence="6">
    <location>
        <position position="221"/>
    </location>
    <ligand>
        <name>Fe cation</name>
        <dbReference type="ChEBI" id="CHEBI:24875"/>
        <note>catalytic</note>
    </ligand>
</feature>
<feature type="domain" description="Lipoxygenase" evidence="9">
    <location>
        <begin position="1"/>
        <end position="516"/>
    </location>
</feature>